<protein>
    <recommendedName>
        <fullName evidence="4">Peptide methionine sulfoxide reductase MsrA</fullName>
        <shortName evidence="4">Protein-methionine-S-oxide reductase</shortName>
        <ecNumber evidence="4">1.8.4.11</ecNumber>
    </recommendedName>
    <alternativeName>
        <fullName evidence="4">Peptide-methionine (S)-S-oxide reductase</fullName>
        <shortName evidence="4">Peptide Met(O) reductase</shortName>
    </alternativeName>
</protein>
<sequence>MPTTNAITDSPHLQQATLGGGCFWCLEAAFNQLGGVVLAESGYSNGHHPSPSYEAVCSGTTGHAEVVRVTFDPERISYRQLLTVFFSLHDPTTLNRQGNDVGTQYRSGIYTHDGAQVETARQVIGELSDSGAFDAPIVTEIAQVANYHPAEAYHQGYVAENPYQGYCTVIVRPKLAKFQRTFAALLKAPD</sequence>
<dbReference type="RefSeq" id="WP_133607066.1">
    <property type="nucleotide sequence ID" value="NZ_JBASTO010000174.1"/>
</dbReference>
<comment type="caution">
    <text evidence="6">The sequence shown here is derived from an EMBL/GenBank/DDBJ whole genome shotgun (WGS) entry which is preliminary data.</text>
</comment>
<dbReference type="OrthoDB" id="4174719at2"/>
<accession>A0A4R6RIT5</accession>
<comment type="catalytic activity">
    <reaction evidence="2 4">
        <text>L-methionyl-[protein] + [thioredoxin]-disulfide + H2O = L-methionyl-(S)-S-oxide-[protein] + [thioredoxin]-dithiol</text>
        <dbReference type="Rhea" id="RHEA:14217"/>
        <dbReference type="Rhea" id="RHEA-COMP:10698"/>
        <dbReference type="Rhea" id="RHEA-COMP:10700"/>
        <dbReference type="Rhea" id="RHEA-COMP:12313"/>
        <dbReference type="Rhea" id="RHEA-COMP:12315"/>
        <dbReference type="ChEBI" id="CHEBI:15377"/>
        <dbReference type="ChEBI" id="CHEBI:16044"/>
        <dbReference type="ChEBI" id="CHEBI:29950"/>
        <dbReference type="ChEBI" id="CHEBI:44120"/>
        <dbReference type="ChEBI" id="CHEBI:50058"/>
        <dbReference type="EC" id="1.8.4.11"/>
    </reaction>
</comment>
<evidence type="ECO:0000256" key="3">
    <source>
        <dbReference type="ARBA" id="ARBA00048782"/>
    </source>
</evidence>
<evidence type="ECO:0000256" key="1">
    <source>
        <dbReference type="ARBA" id="ARBA00023002"/>
    </source>
</evidence>
<dbReference type="EMBL" id="SNXW01000002">
    <property type="protein sequence ID" value="TDP85995.1"/>
    <property type="molecule type" value="Genomic_DNA"/>
</dbReference>
<evidence type="ECO:0000256" key="2">
    <source>
        <dbReference type="ARBA" id="ARBA00047806"/>
    </source>
</evidence>
<dbReference type="Pfam" id="PF01625">
    <property type="entry name" value="PMSR"/>
    <property type="match status" value="1"/>
</dbReference>
<evidence type="ECO:0000313" key="7">
    <source>
        <dbReference type="Proteomes" id="UP000294593"/>
    </source>
</evidence>
<comment type="similarity">
    <text evidence="4">Belongs to the MsrA Met sulfoxide reductase family.</text>
</comment>
<dbReference type="AlphaFoldDB" id="A0A4R6RIT5"/>
<name>A0A4R6RIT5_9BURK</name>
<gene>
    <name evidence="4" type="primary">msrA</name>
    <name evidence="6" type="ORF">EV672_102345</name>
</gene>
<dbReference type="Proteomes" id="UP000294593">
    <property type="component" value="Unassembled WGS sequence"/>
</dbReference>
<proteinExistence type="inferred from homology"/>
<evidence type="ECO:0000256" key="4">
    <source>
        <dbReference type="HAMAP-Rule" id="MF_01401"/>
    </source>
</evidence>
<dbReference type="HAMAP" id="MF_01401">
    <property type="entry name" value="MsrA"/>
    <property type="match status" value="1"/>
</dbReference>
<feature type="active site" evidence="4">
    <location>
        <position position="22"/>
    </location>
</feature>
<keyword evidence="7" id="KW-1185">Reference proteome</keyword>
<dbReference type="NCBIfam" id="TIGR00401">
    <property type="entry name" value="msrA"/>
    <property type="match status" value="1"/>
</dbReference>
<dbReference type="SUPFAM" id="SSF55068">
    <property type="entry name" value="Peptide methionine sulfoxide reductase"/>
    <property type="match status" value="1"/>
</dbReference>
<evidence type="ECO:0000313" key="6">
    <source>
        <dbReference type="EMBL" id="TDP85995.1"/>
    </source>
</evidence>
<reference evidence="6 7" key="1">
    <citation type="submission" date="2019-03" db="EMBL/GenBank/DDBJ databases">
        <title>Genomic Encyclopedia of Type Strains, Phase IV (KMG-IV): sequencing the most valuable type-strain genomes for metagenomic binning, comparative biology and taxonomic classification.</title>
        <authorList>
            <person name="Goeker M."/>
        </authorList>
    </citation>
    <scope>NUCLEOTIDE SEQUENCE [LARGE SCALE GENOMIC DNA]</scope>
    <source>
        <strain evidence="6 7">DSM 11901</strain>
    </source>
</reference>
<dbReference type="PANTHER" id="PTHR43774:SF1">
    <property type="entry name" value="PEPTIDE METHIONINE SULFOXIDE REDUCTASE MSRA 2"/>
    <property type="match status" value="1"/>
</dbReference>
<dbReference type="GO" id="GO:0008113">
    <property type="term" value="F:peptide-methionine (S)-S-oxide reductase activity"/>
    <property type="evidence" value="ECO:0007669"/>
    <property type="project" value="UniProtKB-UniRule"/>
</dbReference>
<organism evidence="6 7">
    <name type="scientific">Aquabacterium commune</name>
    <dbReference type="NCBI Taxonomy" id="70586"/>
    <lineage>
        <taxon>Bacteria</taxon>
        <taxon>Pseudomonadati</taxon>
        <taxon>Pseudomonadota</taxon>
        <taxon>Betaproteobacteria</taxon>
        <taxon>Burkholderiales</taxon>
        <taxon>Aquabacterium</taxon>
    </lineage>
</organism>
<comment type="function">
    <text evidence="4">Has an important function as a repair enzyme for proteins that have been inactivated by oxidation. Catalyzes the reversible oxidation-reduction of methionine sulfoxide in proteins to methionine.</text>
</comment>
<dbReference type="PANTHER" id="PTHR43774">
    <property type="entry name" value="PEPTIDE METHIONINE SULFOXIDE REDUCTASE"/>
    <property type="match status" value="1"/>
</dbReference>
<dbReference type="InterPro" id="IPR002569">
    <property type="entry name" value="Met_Sox_Rdtase_MsrA_dom"/>
</dbReference>
<feature type="domain" description="Peptide methionine sulphoxide reductase MsrA" evidence="5">
    <location>
        <begin position="15"/>
        <end position="167"/>
    </location>
</feature>
<dbReference type="InterPro" id="IPR036509">
    <property type="entry name" value="Met_Sox_Rdtase_MsrA_sf"/>
</dbReference>
<dbReference type="GO" id="GO:0033744">
    <property type="term" value="F:L-methionine:thioredoxin-disulfide S-oxidoreductase activity"/>
    <property type="evidence" value="ECO:0007669"/>
    <property type="project" value="RHEA"/>
</dbReference>
<keyword evidence="1 4" id="KW-0560">Oxidoreductase</keyword>
<evidence type="ECO:0000259" key="5">
    <source>
        <dbReference type="Pfam" id="PF01625"/>
    </source>
</evidence>
<dbReference type="EC" id="1.8.4.11" evidence="4"/>
<dbReference type="Gene3D" id="3.30.1060.10">
    <property type="entry name" value="Peptide methionine sulphoxide reductase MsrA"/>
    <property type="match status" value="1"/>
</dbReference>
<comment type="catalytic activity">
    <reaction evidence="3 4">
        <text>[thioredoxin]-disulfide + L-methionine + H2O = L-methionine (S)-S-oxide + [thioredoxin]-dithiol</text>
        <dbReference type="Rhea" id="RHEA:19993"/>
        <dbReference type="Rhea" id="RHEA-COMP:10698"/>
        <dbReference type="Rhea" id="RHEA-COMP:10700"/>
        <dbReference type="ChEBI" id="CHEBI:15377"/>
        <dbReference type="ChEBI" id="CHEBI:29950"/>
        <dbReference type="ChEBI" id="CHEBI:50058"/>
        <dbReference type="ChEBI" id="CHEBI:57844"/>
        <dbReference type="ChEBI" id="CHEBI:58772"/>
        <dbReference type="EC" id="1.8.4.11"/>
    </reaction>
</comment>